<dbReference type="Proteomes" id="UP000886674">
    <property type="component" value="Unassembled WGS sequence"/>
</dbReference>
<organism evidence="3 4">
    <name type="scientific">Candidatus Thiodiazotropha taylori</name>
    <dbReference type="NCBI Taxonomy" id="2792791"/>
    <lineage>
        <taxon>Bacteria</taxon>
        <taxon>Pseudomonadati</taxon>
        <taxon>Pseudomonadota</taxon>
        <taxon>Gammaproteobacteria</taxon>
        <taxon>Chromatiales</taxon>
        <taxon>Sedimenticolaceae</taxon>
        <taxon>Candidatus Thiodiazotropha</taxon>
    </lineage>
</organism>
<evidence type="ECO:0000313" key="4">
    <source>
        <dbReference type="Proteomes" id="UP000886674"/>
    </source>
</evidence>
<proteinExistence type="predicted"/>
<accession>A0A9E4NP03</accession>
<evidence type="ECO:0000313" key="3">
    <source>
        <dbReference type="EMBL" id="MCG7980851.1"/>
    </source>
</evidence>
<feature type="signal peptide" evidence="2">
    <location>
        <begin position="1"/>
        <end position="17"/>
    </location>
</feature>
<gene>
    <name evidence="3" type="ORF">JAY77_22230</name>
</gene>
<sequence>MSILTANVMAISTLVLALTNAWGSVPAPRPRGKGGVKEWVEKHLQSLGRTLANPAGKAAAAPPGTIGSIVSWLLGTLGNTASWLADTLWALVIGISGWGGLLLVAARDWLSPPLDQPKRH</sequence>
<keyword evidence="1" id="KW-1133">Transmembrane helix</keyword>
<evidence type="ECO:0000256" key="1">
    <source>
        <dbReference type="SAM" id="Phobius"/>
    </source>
</evidence>
<reference evidence="3" key="1">
    <citation type="journal article" date="2021" name="Proc. Natl. Acad. Sci. U.S.A.">
        <title>Global biogeography of chemosynthetic symbionts reveals both localized and globally distributed symbiont groups. .</title>
        <authorList>
            <person name="Osvatic J.T."/>
            <person name="Wilkins L.G.E."/>
            <person name="Leibrecht L."/>
            <person name="Leray M."/>
            <person name="Zauner S."/>
            <person name="Polzin J."/>
            <person name="Camacho Y."/>
            <person name="Gros O."/>
            <person name="van Gils J.A."/>
            <person name="Eisen J.A."/>
            <person name="Petersen J.M."/>
            <person name="Yuen B."/>
        </authorList>
    </citation>
    <scope>NUCLEOTIDE SEQUENCE</scope>
    <source>
        <strain evidence="3">MAGclacostrist055</strain>
    </source>
</reference>
<dbReference type="EMBL" id="JAEPCR010000163">
    <property type="protein sequence ID" value="MCG7980851.1"/>
    <property type="molecule type" value="Genomic_DNA"/>
</dbReference>
<name>A0A9E4NP03_9GAMM</name>
<feature type="chain" id="PRO_5038914651" evidence="2">
    <location>
        <begin position="18"/>
        <end position="120"/>
    </location>
</feature>
<dbReference type="AlphaFoldDB" id="A0A9E4NP03"/>
<keyword evidence="1" id="KW-0812">Transmembrane</keyword>
<keyword evidence="1" id="KW-0472">Membrane</keyword>
<feature type="transmembrane region" description="Helical" evidence="1">
    <location>
        <begin position="88"/>
        <end position="110"/>
    </location>
</feature>
<keyword evidence="2" id="KW-0732">Signal</keyword>
<evidence type="ECO:0000256" key="2">
    <source>
        <dbReference type="SAM" id="SignalP"/>
    </source>
</evidence>
<protein>
    <submittedName>
        <fullName evidence="3">Uncharacterized protein</fullName>
    </submittedName>
</protein>
<comment type="caution">
    <text evidence="3">The sequence shown here is derived from an EMBL/GenBank/DDBJ whole genome shotgun (WGS) entry which is preliminary data.</text>
</comment>